<dbReference type="KEGG" id="scs:Sta7437_0973"/>
<protein>
    <recommendedName>
        <fullName evidence="3">DUF4278 domain-containing protein</fullName>
    </recommendedName>
</protein>
<keyword evidence="2" id="KW-1185">Reference proteome</keyword>
<organism evidence="1 2">
    <name type="scientific">Stanieria cyanosphaera (strain ATCC 29371 / PCC 7437)</name>
    <dbReference type="NCBI Taxonomy" id="111780"/>
    <lineage>
        <taxon>Bacteria</taxon>
        <taxon>Bacillati</taxon>
        <taxon>Cyanobacteriota</taxon>
        <taxon>Cyanophyceae</taxon>
        <taxon>Pleurocapsales</taxon>
        <taxon>Dermocarpellaceae</taxon>
        <taxon>Stanieria</taxon>
    </lineage>
</organism>
<dbReference type="EMBL" id="CP003653">
    <property type="protein sequence ID" value="AFZ34555.1"/>
    <property type="molecule type" value="Genomic_DNA"/>
</dbReference>
<dbReference type="eggNOG" id="ENOG50322H7">
    <property type="taxonomic scope" value="Bacteria"/>
</dbReference>
<dbReference type="AlphaFoldDB" id="K9XPM2"/>
<evidence type="ECO:0008006" key="3">
    <source>
        <dbReference type="Google" id="ProtNLM"/>
    </source>
</evidence>
<name>K9XPM2_STAC7</name>
<gene>
    <name evidence="1" type="ordered locus">Sta7437_0973</name>
</gene>
<dbReference type="RefSeq" id="WP_015192228.1">
    <property type="nucleotide sequence ID" value="NC_019748.1"/>
</dbReference>
<sequence length="129" mass="15462">MELVYRGVRYNNNKSPLSIETQGKSGIGAAEARSDREIFSAQSKIATKNNFPFLRYFKQLFFPSDAKRVLNPFLFLYVYKSQLLETYWQLDERKRLEHCWYLTLALNPKIYRISDRPIQLKYRGVTYYR</sequence>
<evidence type="ECO:0000313" key="1">
    <source>
        <dbReference type="EMBL" id="AFZ34555.1"/>
    </source>
</evidence>
<accession>K9XPM2</accession>
<reference evidence="2" key="1">
    <citation type="journal article" date="2013" name="Proc. Natl. Acad. Sci. U.S.A.">
        <title>Improving the coverage of the cyanobacterial phylum using diversity-driven genome sequencing.</title>
        <authorList>
            <person name="Shih P.M."/>
            <person name="Wu D."/>
            <person name="Latifi A."/>
            <person name="Axen S.D."/>
            <person name="Fewer D.P."/>
            <person name="Talla E."/>
            <person name="Calteau A."/>
            <person name="Cai F."/>
            <person name="Tandeau de Marsac N."/>
            <person name="Rippka R."/>
            <person name="Herdman M."/>
            <person name="Sivonen K."/>
            <person name="Coursin T."/>
            <person name="Laurent T."/>
            <person name="Goodwin L."/>
            <person name="Nolan M."/>
            <person name="Davenport K.W."/>
            <person name="Han C.S."/>
            <person name="Rubin E.M."/>
            <person name="Eisen J.A."/>
            <person name="Woyke T."/>
            <person name="Gugger M."/>
            <person name="Kerfeld C.A."/>
        </authorList>
    </citation>
    <scope>NUCLEOTIDE SEQUENCE [LARGE SCALE GENOMIC DNA]</scope>
    <source>
        <strain evidence="2">ATCC 29371 / PCC 7437</strain>
    </source>
</reference>
<dbReference type="HOGENOM" id="CLU_1947508_0_0_3"/>
<dbReference type="OrthoDB" id="582342at2"/>
<dbReference type="Proteomes" id="UP000010473">
    <property type="component" value="Chromosome"/>
</dbReference>
<proteinExistence type="predicted"/>
<evidence type="ECO:0000313" key="2">
    <source>
        <dbReference type="Proteomes" id="UP000010473"/>
    </source>
</evidence>